<sequence>MKMEKPLVSLIVTTMNNQATIDELLLSMKRQTYKNIETILVDEYSTDDTLKIARKYKVIIYRGGPERSIKRNIGIKKAKGKYIFIFDSDQKLDKNLVEDCVEKIKDFDFLSIPELPYGPDFWARCHRFEKLAYLSGYTPVEAARFFPKDLVENIGGYDPEMVGAEDWDLTQRLLKKSYKMGYSKAMLQHNDGKYNLKKALKRKFYYGQVFKKYAQKHPKAFSKAVIRPNFWLNYKLFFKNPILFTGAVLIRIVEGSAVIAGMLFNKNE</sequence>
<accession>A0A1F7WZA2</accession>
<comment type="caution">
    <text evidence="3">The sequence shown here is derived from an EMBL/GenBank/DDBJ whole genome shotgun (WGS) entry which is preliminary data.</text>
</comment>
<dbReference type="Gene3D" id="3.90.550.10">
    <property type="entry name" value="Spore Coat Polysaccharide Biosynthesis Protein SpsA, Chain A"/>
    <property type="match status" value="1"/>
</dbReference>
<organism evidence="3 4">
    <name type="scientific">Candidatus Woesebacteria bacterium RBG_13_34_9</name>
    <dbReference type="NCBI Taxonomy" id="1802477"/>
    <lineage>
        <taxon>Bacteria</taxon>
        <taxon>Candidatus Woeseibacteriota</taxon>
    </lineage>
</organism>
<evidence type="ECO:0000313" key="4">
    <source>
        <dbReference type="Proteomes" id="UP000179219"/>
    </source>
</evidence>
<evidence type="ECO:0000313" key="3">
    <source>
        <dbReference type="EMBL" id="OGM08101.1"/>
    </source>
</evidence>
<keyword evidence="1" id="KW-0812">Transmembrane</keyword>
<evidence type="ECO:0000259" key="2">
    <source>
        <dbReference type="Pfam" id="PF00535"/>
    </source>
</evidence>
<proteinExistence type="predicted"/>
<dbReference type="PANTHER" id="PTHR22916:SF66">
    <property type="entry name" value="BETA-1,3-GALACTOSYLTRANSFERASE-RELATED"/>
    <property type="match status" value="1"/>
</dbReference>
<protein>
    <recommendedName>
        <fullName evidence="2">Glycosyltransferase 2-like domain-containing protein</fullName>
    </recommendedName>
</protein>
<dbReference type="Proteomes" id="UP000179219">
    <property type="component" value="Unassembled WGS sequence"/>
</dbReference>
<dbReference type="PANTHER" id="PTHR22916">
    <property type="entry name" value="GLYCOSYLTRANSFERASE"/>
    <property type="match status" value="1"/>
</dbReference>
<name>A0A1F7WZA2_9BACT</name>
<dbReference type="InterPro" id="IPR029044">
    <property type="entry name" value="Nucleotide-diphossugar_trans"/>
</dbReference>
<keyword evidence="1" id="KW-1133">Transmembrane helix</keyword>
<dbReference type="EMBL" id="MGFP01000061">
    <property type="protein sequence ID" value="OGM08101.1"/>
    <property type="molecule type" value="Genomic_DNA"/>
</dbReference>
<reference evidence="3 4" key="1">
    <citation type="journal article" date="2016" name="Nat. Commun.">
        <title>Thousands of microbial genomes shed light on interconnected biogeochemical processes in an aquifer system.</title>
        <authorList>
            <person name="Anantharaman K."/>
            <person name="Brown C.T."/>
            <person name="Hug L.A."/>
            <person name="Sharon I."/>
            <person name="Castelle C.J."/>
            <person name="Probst A.J."/>
            <person name="Thomas B.C."/>
            <person name="Singh A."/>
            <person name="Wilkins M.J."/>
            <person name="Karaoz U."/>
            <person name="Brodie E.L."/>
            <person name="Williams K.H."/>
            <person name="Hubbard S.S."/>
            <person name="Banfield J.F."/>
        </authorList>
    </citation>
    <scope>NUCLEOTIDE SEQUENCE [LARGE SCALE GENOMIC DNA]</scope>
</reference>
<gene>
    <name evidence="3" type="ORF">A2159_01565</name>
</gene>
<feature type="domain" description="Glycosyltransferase 2-like" evidence="2">
    <location>
        <begin position="9"/>
        <end position="127"/>
    </location>
</feature>
<dbReference type="InterPro" id="IPR001173">
    <property type="entry name" value="Glyco_trans_2-like"/>
</dbReference>
<dbReference type="Pfam" id="PF00535">
    <property type="entry name" value="Glycos_transf_2"/>
    <property type="match status" value="1"/>
</dbReference>
<evidence type="ECO:0000256" key="1">
    <source>
        <dbReference type="SAM" id="Phobius"/>
    </source>
</evidence>
<dbReference type="AlphaFoldDB" id="A0A1F7WZA2"/>
<keyword evidence="1" id="KW-0472">Membrane</keyword>
<feature type="transmembrane region" description="Helical" evidence="1">
    <location>
        <begin position="242"/>
        <end position="264"/>
    </location>
</feature>
<dbReference type="SUPFAM" id="SSF53448">
    <property type="entry name" value="Nucleotide-diphospho-sugar transferases"/>
    <property type="match status" value="1"/>
</dbReference>